<gene>
    <name evidence="1" type="ORF">PVAP13_5NG405840</name>
</gene>
<dbReference type="EMBL" id="CM029046">
    <property type="protein sequence ID" value="KAG2590493.1"/>
    <property type="molecule type" value="Genomic_DNA"/>
</dbReference>
<accession>A0A8T0S103</accession>
<name>A0A8T0S103_PANVG</name>
<dbReference type="AlphaFoldDB" id="A0A8T0S103"/>
<evidence type="ECO:0000313" key="2">
    <source>
        <dbReference type="Proteomes" id="UP000823388"/>
    </source>
</evidence>
<sequence>MLLNQSNIFATISTSIAMSSNLTSNDVQEENIENDNEFATEEIEDDCDNQVAEADLVPAEPKKGMIFAL</sequence>
<reference evidence="1" key="1">
    <citation type="submission" date="2020-05" db="EMBL/GenBank/DDBJ databases">
        <title>WGS assembly of Panicum virgatum.</title>
        <authorList>
            <person name="Lovell J.T."/>
            <person name="Jenkins J."/>
            <person name="Shu S."/>
            <person name="Juenger T.E."/>
            <person name="Schmutz J."/>
        </authorList>
    </citation>
    <scope>NUCLEOTIDE SEQUENCE</scope>
    <source>
        <strain evidence="1">AP13</strain>
    </source>
</reference>
<dbReference type="Proteomes" id="UP000823388">
    <property type="component" value="Chromosome 5N"/>
</dbReference>
<organism evidence="1 2">
    <name type="scientific">Panicum virgatum</name>
    <name type="common">Blackwell switchgrass</name>
    <dbReference type="NCBI Taxonomy" id="38727"/>
    <lineage>
        <taxon>Eukaryota</taxon>
        <taxon>Viridiplantae</taxon>
        <taxon>Streptophyta</taxon>
        <taxon>Embryophyta</taxon>
        <taxon>Tracheophyta</taxon>
        <taxon>Spermatophyta</taxon>
        <taxon>Magnoliopsida</taxon>
        <taxon>Liliopsida</taxon>
        <taxon>Poales</taxon>
        <taxon>Poaceae</taxon>
        <taxon>PACMAD clade</taxon>
        <taxon>Panicoideae</taxon>
        <taxon>Panicodae</taxon>
        <taxon>Paniceae</taxon>
        <taxon>Panicinae</taxon>
        <taxon>Panicum</taxon>
        <taxon>Panicum sect. Hiantes</taxon>
    </lineage>
</organism>
<protein>
    <submittedName>
        <fullName evidence="1">Uncharacterized protein</fullName>
    </submittedName>
</protein>
<proteinExistence type="predicted"/>
<evidence type="ECO:0000313" key="1">
    <source>
        <dbReference type="EMBL" id="KAG2590493.1"/>
    </source>
</evidence>
<comment type="caution">
    <text evidence="1">The sequence shown here is derived from an EMBL/GenBank/DDBJ whole genome shotgun (WGS) entry which is preliminary data.</text>
</comment>
<keyword evidence="2" id="KW-1185">Reference proteome</keyword>